<accession>A0A0C2YRX0</accession>
<protein>
    <submittedName>
        <fullName evidence="2">Uncharacterized protein</fullName>
    </submittedName>
</protein>
<dbReference type="InParanoid" id="A0A0C2YRX0"/>
<keyword evidence="3" id="KW-1185">Reference proteome</keyword>
<organism evidence="2 3">
    <name type="scientific">Scleroderma citrinum Foug A</name>
    <dbReference type="NCBI Taxonomy" id="1036808"/>
    <lineage>
        <taxon>Eukaryota</taxon>
        <taxon>Fungi</taxon>
        <taxon>Dikarya</taxon>
        <taxon>Basidiomycota</taxon>
        <taxon>Agaricomycotina</taxon>
        <taxon>Agaricomycetes</taxon>
        <taxon>Agaricomycetidae</taxon>
        <taxon>Boletales</taxon>
        <taxon>Sclerodermatineae</taxon>
        <taxon>Sclerodermataceae</taxon>
        <taxon>Scleroderma</taxon>
    </lineage>
</organism>
<dbReference type="Proteomes" id="UP000053989">
    <property type="component" value="Unassembled WGS sequence"/>
</dbReference>
<sequence>MSRTYAPSPRDRSENSRLSSHFFRQTIPFASGTYTGLWPGQIIARVRNPGKESAHEAIRAWEKGLERFTELKVREYHTMESFDNVFFATGISLLLGIIVKS</sequence>
<feature type="transmembrane region" description="Helical" evidence="1">
    <location>
        <begin position="81"/>
        <end position="99"/>
    </location>
</feature>
<keyword evidence="1" id="KW-0812">Transmembrane</keyword>
<name>A0A0C2YRX0_9AGAM</name>
<proteinExistence type="predicted"/>
<keyword evidence="1" id="KW-0472">Membrane</keyword>
<dbReference type="EMBL" id="KN822210">
    <property type="protein sequence ID" value="KIM52468.1"/>
    <property type="molecule type" value="Genomic_DNA"/>
</dbReference>
<gene>
    <name evidence="2" type="ORF">SCLCIDRAFT_554816</name>
</gene>
<keyword evidence="1" id="KW-1133">Transmembrane helix</keyword>
<dbReference type="AlphaFoldDB" id="A0A0C2YRX0"/>
<evidence type="ECO:0000256" key="1">
    <source>
        <dbReference type="SAM" id="Phobius"/>
    </source>
</evidence>
<evidence type="ECO:0000313" key="3">
    <source>
        <dbReference type="Proteomes" id="UP000053989"/>
    </source>
</evidence>
<reference evidence="2 3" key="1">
    <citation type="submission" date="2014-04" db="EMBL/GenBank/DDBJ databases">
        <authorList>
            <consortium name="DOE Joint Genome Institute"/>
            <person name="Kuo A."/>
            <person name="Kohler A."/>
            <person name="Nagy L.G."/>
            <person name="Floudas D."/>
            <person name="Copeland A."/>
            <person name="Barry K.W."/>
            <person name="Cichocki N."/>
            <person name="Veneault-Fourrey C."/>
            <person name="LaButti K."/>
            <person name="Lindquist E.A."/>
            <person name="Lipzen A."/>
            <person name="Lundell T."/>
            <person name="Morin E."/>
            <person name="Murat C."/>
            <person name="Sun H."/>
            <person name="Tunlid A."/>
            <person name="Henrissat B."/>
            <person name="Grigoriev I.V."/>
            <person name="Hibbett D.S."/>
            <person name="Martin F."/>
            <person name="Nordberg H.P."/>
            <person name="Cantor M.N."/>
            <person name="Hua S.X."/>
        </authorList>
    </citation>
    <scope>NUCLEOTIDE SEQUENCE [LARGE SCALE GENOMIC DNA]</scope>
    <source>
        <strain evidence="2 3">Foug A</strain>
    </source>
</reference>
<dbReference type="HOGENOM" id="CLU_2293337_0_0_1"/>
<evidence type="ECO:0000313" key="2">
    <source>
        <dbReference type="EMBL" id="KIM52468.1"/>
    </source>
</evidence>
<reference evidence="3" key="2">
    <citation type="submission" date="2015-01" db="EMBL/GenBank/DDBJ databases">
        <title>Evolutionary Origins and Diversification of the Mycorrhizal Mutualists.</title>
        <authorList>
            <consortium name="DOE Joint Genome Institute"/>
            <consortium name="Mycorrhizal Genomics Consortium"/>
            <person name="Kohler A."/>
            <person name="Kuo A."/>
            <person name="Nagy L.G."/>
            <person name="Floudas D."/>
            <person name="Copeland A."/>
            <person name="Barry K.W."/>
            <person name="Cichocki N."/>
            <person name="Veneault-Fourrey C."/>
            <person name="LaButti K."/>
            <person name="Lindquist E.A."/>
            <person name="Lipzen A."/>
            <person name="Lundell T."/>
            <person name="Morin E."/>
            <person name="Murat C."/>
            <person name="Riley R."/>
            <person name="Ohm R."/>
            <person name="Sun H."/>
            <person name="Tunlid A."/>
            <person name="Henrissat B."/>
            <person name="Grigoriev I.V."/>
            <person name="Hibbett D.S."/>
            <person name="Martin F."/>
        </authorList>
    </citation>
    <scope>NUCLEOTIDE SEQUENCE [LARGE SCALE GENOMIC DNA]</scope>
    <source>
        <strain evidence="3">Foug A</strain>
    </source>
</reference>